<evidence type="ECO:0000313" key="2">
    <source>
        <dbReference type="Proteomes" id="UP000887013"/>
    </source>
</evidence>
<protein>
    <submittedName>
        <fullName evidence="1">Uncharacterized protein</fullName>
    </submittedName>
</protein>
<reference evidence="1" key="1">
    <citation type="submission" date="2020-08" db="EMBL/GenBank/DDBJ databases">
        <title>Multicomponent nature underlies the extraordinary mechanical properties of spider dragline silk.</title>
        <authorList>
            <person name="Kono N."/>
            <person name="Nakamura H."/>
            <person name="Mori M."/>
            <person name="Yoshida Y."/>
            <person name="Ohtoshi R."/>
            <person name="Malay A.D."/>
            <person name="Moran D.A.P."/>
            <person name="Tomita M."/>
            <person name="Numata K."/>
            <person name="Arakawa K."/>
        </authorList>
    </citation>
    <scope>NUCLEOTIDE SEQUENCE</scope>
</reference>
<dbReference type="EMBL" id="BMAW01004698">
    <property type="protein sequence ID" value="GFS90468.1"/>
    <property type="molecule type" value="Genomic_DNA"/>
</dbReference>
<gene>
    <name evidence="1" type="ORF">NPIL_456451</name>
</gene>
<comment type="caution">
    <text evidence="1">The sequence shown here is derived from an EMBL/GenBank/DDBJ whole genome shotgun (WGS) entry which is preliminary data.</text>
</comment>
<proteinExistence type="predicted"/>
<sequence>MPKNSGRAKFLPHLKNIRYGTTSVKHSSIVVQLGIRSFTIRGKCQQNGACALPFYATSQRGSSALTANAYGVVRQLLKANTNTISSLTALLKFVITNGVKAAMAVLKGHVLPCKMASMYGQRKFVLQWAGVFGSTKCCLVAGKKFTVKCKSGAGGTA</sequence>
<dbReference type="Proteomes" id="UP000887013">
    <property type="component" value="Unassembled WGS sequence"/>
</dbReference>
<evidence type="ECO:0000313" key="1">
    <source>
        <dbReference type="EMBL" id="GFS90468.1"/>
    </source>
</evidence>
<accession>A0A8X6N273</accession>
<dbReference type="AlphaFoldDB" id="A0A8X6N273"/>
<organism evidence="1 2">
    <name type="scientific">Nephila pilipes</name>
    <name type="common">Giant wood spider</name>
    <name type="synonym">Nephila maculata</name>
    <dbReference type="NCBI Taxonomy" id="299642"/>
    <lineage>
        <taxon>Eukaryota</taxon>
        <taxon>Metazoa</taxon>
        <taxon>Ecdysozoa</taxon>
        <taxon>Arthropoda</taxon>
        <taxon>Chelicerata</taxon>
        <taxon>Arachnida</taxon>
        <taxon>Araneae</taxon>
        <taxon>Araneomorphae</taxon>
        <taxon>Entelegynae</taxon>
        <taxon>Araneoidea</taxon>
        <taxon>Nephilidae</taxon>
        <taxon>Nephila</taxon>
    </lineage>
</organism>
<keyword evidence="2" id="KW-1185">Reference proteome</keyword>
<name>A0A8X6N273_NEPPI</name>